<accession>A0ABR7QXR3</accession>
<comment type="caution">
    <text evidence="1">The sequence shown here is derived from an EMBL/GenBank/DDBJ whole genome shotgun (WGS) entry which is preliminary data.</text>
</comment>
<protein>
    <recommendedName>
        <fullName evidence="3">Lipoprotein</fullName>
    </recommendedName>
</protein>
<proteinExistence type="predicted"/>
<dbReference type="EMBL" id="JABURY010000015">
    <property type="protein sequence ID" value="MBC9131017.1"/>
    <property type="molecule type" value="Genomic_DNA"/>
</dbReference>
<gene>
    <name evidence="1" type="ORF">FcAc13_06805</name>
</gene>
<sequence length="68" mass="7394">MQKIGIFISLLVIFIGLAGCGGKTDPDHPTQWSKPEPVLEGCDGVMLNSKQCQDNPGNQQLLIKIDNK</sequence>
<organism evidence="1 2">
    <name type="scientific">Frischella japonica</name>
    <dbReference type="NCBI Taxonomy" id="2741544"/>
    <lineage>
        <taxon>Bacteria</taxon>
        <taxon>Pseudomonadati</taxon>
        <taxon>Pseudomonadota</taxon>
        <taxon>Gammaproteobacteria</taxon>
        <taxon>Orbales</taxon>
        <taxon>Orbaceae</taxon>
        <taxon>Frischella</taxon>
    </lineage>
</organism>
<dbReference type="RefSeq" id="WP_187755451.1">
    <property type="nucleotide sequence ID" value="NZ_JABURY010000015.1"/>
</dbReference>
<evidence type="ECO:0008006" key="3">
    <source>
        <dbReference type="Google" id="ProtNLM"/>
    </source>
</evidence>
<name>A0ABR7QXR3_9GAMM</name>
<reference evidence="1 2" key="1">
    <citation type="submission" date="2020-06" db="EMBL/GenBank/DDBJ databases">
        <title>Frischella cerana isolated from Apis cerana gut homogenate.</title>
        <authorList>
            <person name="Wolter L.A."/>
            <person name="Suenami S."/>
            <person name="Miyazaki R."/>
        </authorList>
    </citation>
    <scope>NUCLEOTIDE SEQUENCE [LARGE SCALE GENOMIC DNA]</scope>
    <source>
        <strain evidence="1 2">Ac13</strain>
    </source>
</reference>
<dbReference type="PROSITE" id="PS51257">
    <property type="entry name" value="PROKAR_LIPOPROTEIN"/>
    <property type="match status" value="1"/>
</dbReference>
<dbReference type="Proteomes" id="UP000651208">
    <property type="component" value="Unassembled WGS sequence"/>
</dbReference>
<keyword evidence="2" id="KW-1185">Reference proteome</keyword>
<evidence type="ECO:0000313" key="1">
    <source>
        <dbReference type="EMBL" id="MBC9131017.1"/>
    </source>
</evidence>
<evidence type="ECO:0000313" key="2">
    <source>
        <dbReference type="Proteomes" id="UP000651208"/>
    </source>
</evidence>